<proteinExistence type="predicted"/>
<protein>
    <recommendedName>
        <fullName evidence="2">D-ribose pyranase</fullName>
        <ecNumber evidence="2">5.4.99.62</ecNumber>
    </recommendedName>
</protein>
<evidence type="ECO:0000256" key="2">
    <source>
        <dbReference type="ARBA" id="ARBA00012862"/>
    </source>
</evidence>
<dbReference type="Proteomes" id="UP000327294">
    <property type="component" value="Chromosome"/>
</dbReference>
<dbReference type="PANTHER" id="PTHR37831:SF1">
    <property type="entry name" value="D-RIBOSE PYRANASE"/>
    <property type="match status" value="1"/>
</dbReference>
<dbReference type="EMBL" id="CP045096">
    <property type="protein sequence ID" value="QFR01635.1"/>
    <property type="molecule type" value="Genomic_DNA"/>
</dbReference>
<dbReference type="InterPro" id="IPR023750">
    <property type="entry name" value="RbsD-like_sf"/>
</dbReference>
<evidence type="ECO:0000256" key="3">
    <source>
        <dbReference type="ARBA" id="ARBA00022490"/>
    </source>
</evidence>
<dbReference type="InterPro" id="IPR023064">
    <property type="entry name" value="D-ribose_pyranase"/>
</dbReference>
<dbReference type="AlphaFoldDB" id="A0A5P8KF42"/>
<gene>
    <name evidence="7" type="ORF">F9278_41780</name>
</gene>
<evidence type="ECO:0000313" key="8">
    <source>
        <dbReference type="Proteomes" id="UP000327294"/>
    </source>
</evidence>
<dbReference type="EC" id="5.4.99.62" evidence="2"/>
<organism evidence="7 8">
    <name type="scientific">Streptomyces phaeolivaceus</name>
    <dbReference type="NCBI Taxonomy" id="2653200"/>
    <lineage>
        <taxon>Bacteria</taxon>
        <taxon>Bacillati</taxon>
        <taxon>Actinomycetota</taxon>
        <taxon>Actinomycetes</taxon>
        <taxon>Kitasatosporales</taxon>
        <taxon>Streptomycetaceae</taxon>
        <taxon>Streptomyces</taxon>
    </lineage>
</organism>
<reference evidence="7 8" key="1">
    <citation type="submission" date="2019-10" db="EMBL/GenBank/DDBJ databases">
        <title>Streptomyces sp. strain GY16 isolated from leaves of Broussonetia papyrifera.</title>
        <authorList>
            <person name="Mo P."/>
        </authorList>
    </citation>
    <scope>NUCLEOTIDE SEQUENCE [LARGE SCALE GENOMIC DNA]</scope>
    <source>
        <strain evidence="7 8">GY16</strain>
    </source>
</reference>
<evidence type="ECO:0000256" key="5">
    <source>
        <dbReference type="ARBA" id="ARBA00023277"/>
    </source>
</evidence>
<name>A0A5P8KF42_9ACTN</name>
<dbReference type="Pfam" id="PF05025">
    <property type="entry name" value="RbsD_FucU"/>
    <property type="match status" value="1"/>
</dbReference>
<keyword evidence="4" id="KW-0413">Isomerase</keyword>
<evidence type="ECO:0000313" key="7">
    <source>
        <dbReference type="EMBL" id="QFR01635.1"/>
    </source>
</evidence>
<dbReference type="GO" id="GO:0016872">
    <property type="term" value="F:intramolecular lyase activity"/>
    <property type="evidence" value="ECO:0007669"/>
    <property type="project" value="InterPro"/>
</dbReference>
<dbReference type="PANTHER" id="PTHR37831">
    <property type="entry name" value="D-RIBOSE PYRANASE"/>
    <property type="match status" value="1"/>
</dbReference>
<evidence type="ECO:0000256" key="4">
    <source>
        <dbReference type="ARBA" id="ARBA00023235"/>
    </source>
</evidence>
<dbReference type="InterPro" id="IPR007721">
    <property type="entry name" value="RbsD_FucU"/>
</dbReference>
<accession>A0A5P8KF42</accession>
<dbReference type="GO" id="GO:0005829">
    <property type="term" value="C:cytosol"/>
    <property type="evidence" value="ECO:0007669"/>
    <property type="project" value="TreeGrafter"/>
</dbReference>
<keyword evidence="5" id="KW-0119">Carbohydrate metabolism</keyword>
<dbReference type="GO" id="GO:0048029">
    <property type="term" value="F:monosaccharide binding"/>
    <property type="evidence" value="ECO:0007669"/>
    <property type="project" value="InterPro"/>
</dbReference>
<dbReference type="KEGG" id="sphv:F9278_41780"/>
<sequence>MSSVNSPTGRQAVPHEPGTGGPPKGRLLHAELAALVADLRHGDTVCVGDAGAGTHSKTLIPLDPGVRRIDLGIATGVPLVTDVVDALVRAGDFRAAVVGNFTVEYNQPMHAFLVDHFGEARVTEVQHFPEWYKLRDRARAHIQTGDHSVAANVILVAGPPGPDRHAAGPDRAPGA</sequence>
<comment type="catalytic activity">
    <reaction evidence="1">
        <text>beta-D-ribopyranose = beta-D-ribofuranose</text>
        <dbReference type="Rhea" id="RHEA:25432"/>
        <dbReference type="ChEBI" id="CHEBI:27476"/>
        <dbReference type="ChEBI" id="CHEBI:47002"/>
        <dbReference type="EC" id="5.4.99.62"/>
    </reaction>
</comment>
<dbReference type="SUPFAM" id="SSF102546">
    <property type="entry name" value="RbsD-like"/>
    <property type="match status" value="1"/>
</dbReference>
<evidence type="ECO:0000256" key="6">
    <source>
        <dbReference type="SAM" id="MobiDB-lite"/>
    </source>
</evidence>
<feature type="region of interest" description="Disordered" evidence="6">
    <location>
        <begin position="1"/>
        <end position="25"/>
    </location>
</feature>
<dbReference type="GO" id="GO:0062193">
    <property type="term" value="F:D-ribose pyranase activity"/>
    <property type="evidence" value="ECO:0007669"/>
    <property type="project" value="UniProtKB-EC"/>
</dbReference>
<keyword evidence="3" id="KW-0963">Cytoplasm</keyword>
<dbReference type="Gene3D" id="3.40.1650.10">
    <property type="entry name" value="RbsD-like domain"/>
    <property type="match status" value="1"/>
</dbReference>
<evidence type="ECO:0000256" key="1">
    <source>
        <dbReference type="ARBA" id="ARBA00000223"/>
    </source>
</evidence>
<keyword evidence="8" id="KW-1185">Reference proteome</keyword>
<dbReference type="GO" id="GO:0019303">
    <property type="term" value="P:D-ribose catabolic process"/>
    <property type="evidence" value="ECO:0007669"/>
    <property type="project" value="TreeGrafter"/>
</dbReference>